<feature type="region of interest" description="Disordered" evidence="1">
    <location>
        <begin position="1"/>
        <end position="26"/>
    </location>
</feature>
<sequence>MTDATWEHGIGWPSRTPLSPPPSESINENRLRKIVLDVYQL</sequence>
<accession>A0A8F3AF58</accession>
<name>A0A8F3AF58_ORYSI</name>
<evidence type="ECO:0000256" key="1">
    <source>
        <dbReference type="SAM" id="MobiDB-lite"/>
    </source>
</evidence>
<dbReference type="EMBL" id="MW427595">
    <property type="protein sequence ID" value="QWW20817.1"/>
    <property type="molecule type" value="Genomic_DNA"/>
</dbReference>
<dbReference type="AlphaFoldDB" id="A0A8F3AF58"/>
<reference evidence="2" key="1">
    <citation type="journal article" date="2021" name="Rice">
        <title>Xa7, a Small Orphan Gene Harboring Promoter Trap for AvrXa7, Leads to the Durable Resistance to Xanthomonas oryzae Pv. oryzae.</title>
        <authorList>
            <person name="Wang C."/>
            <person name="Chen S."/>
            <person name="Feng A."/>
            <person name="Su J."/>
            <person name="Wang W."/>
            <person name="Feng J."/>
            <person name="Chen B."/>
            <person name="Zhang M."/>
            <person name="Yang J."/>
            <person name="Zeng L."/>
            <person name="Zhu X."/>
        </authorList>
    </citation>
    <scope>NUCLEOTIDE SEQUENCE</scope>
</reference>
<evidence type="ECO:0000313" key="2">
    <source>
        <dbReference type="EMBL" id="QWW20817.1"/>
    </source>
</evidence>
<organism evidence="2">
    <name type="scientific">Oryza sativa subsp. indica</name>
    <name type="common">Rice</name>
    <dbReference type="NCBI Taxonomy" id="39946"/>
    <lineage>
        <taxon>Eukaryota</taxon>
        <taxon>Viridiplantae</taxon>
        <taxon>Streptophyta</taxon>
        <taxon>Embryophyta</taxon>
        <taxon>Tracheophyta</taxon>
        <taxon>Spermatophyta</taxon>
        <taxon>Magnoliopsida</taxon>
        <taxon>Liliopsida</taxon>
        <taxon>Poales</taxon>
        <taxon>Poaceae</taxon>
        <taxon>BOP clade</taxon>
        <taxon>Oryzoideae</taxon>
        <taxon>Oryzeae</taxon>
        <taxon>Oryzinae</taxon>
        <taxon>Oryza</taxon>
        <taxon>Oryza sativa</taxon>
    </lineage>
</organism>
<protein>
    <submittedName>
        <fullName evidence="2">Uncharacterized protein</fullName>
    </submittedName>
</protein>
<proteinExistence type="predicted"/>
<gene>
    <name evidence="2" type="ORF">Xa7_IRBB7.24</name>
</gene>